<gene>
    <name evidence="1" type="ORF">Q604_UNBC14479G0001</name>
</gene>
<name>W1XQ80_9ZZZZ</name>
<accession>W1XQ80</accession>
<evidence type="ECO:0000313" key="1">
    <source>
        <dbReference type="EMBL" id="ETJ31014.1"/>
    </source>
</evidence>
<sequence>MFRVSTLDLENLPRNDQGKVDFDKDFFG</sequence>
<organism evidence="1">
    <name type="scientific">human gut metagenome</name>
    <dbReference type="NCBI Taxonomy" id="408170"/>
    <lineage>
        <taxon>unclassified sequences</taxon>
        <taxon>metagenomes</taxon>
        <taxon>organismal metagenomes</taxon>
    </lineage>
</organism>
<proteinExistence type="predicted"/>
<reference evidence="1" key="1">
    <citation type="submission" date="2013-12" db="EMBL/GenBank/DDBJ databases">
        <title>A Varibaculum cambriense genome reconstructed from a premature infant gut community with otherwise low bacterial novelty that shifts toward anaerobic metabolism during the third week of life.</title>
        <authorList>
            <person name="Brown C.T."/>
            <person name="Sharon I."/>
            <person name="Thomas B.C."/>
            <person name="Castelle C.J."/>
            <person name="Morowitz M.J."/>
            <person name="Banfield J.F."/>
        </authorList>
    </citation>
    <scope>NUCLEOTIDE SEQUENCE</scope>
</reference>
<protein>
    <submittedName>
        <fullName evidence="1">Uncharacterized protein</fullName>
    </submittedName>
</protein>
<dbReference type="EMBL" id="AZMM01014479">
    <property type="protein sequence ID" value="ETJ31014.1"/>
    <property type="molecule type" value="Genomic_DNA"/>
</dbReference>
<dbReference type="AlphaFoldDB" id="W1XQ80"/>
<feature type="non-terminal residue" evidence="1">
    <location>
        <position position="28"/>
    </location>
</feature>
<comment type="caution">
    <text evidence="1">The sequence shown here is derived from an EMBL/GenBank/DDBJ whole genome shotgun (WGS) entry which is preliminary data.</text>
</comment>